<protein>
    <submittedName>
        <fullName evidence="1">Uncharacterized protein</fullName>
    </submittedName>
</protein>
<evidence type="ECO:0000313" key="1">
    <source>
        <dbReference type="EMBL" id="CAI3992938.1"/>
    </source>
</evidence>
<gene>
    <name evidence="1" type="ORF">C1SCF055_LOCUS19730</name>
</gene>
<accession>A0A9P1CL70</accession>
<proteinExistence type="predicted"/>
<comment type="caution">
    <text evidence="1">The sequence shown here is derived from an EMBL/GenBank/DDBJ whole genome shotgun (WGS) entry which is preliminary data.</text>
</comment>
<evidence type="ECO:0000313" key="2">
    <source>
        <dbReference type="EMBL" id="CAL4780250.1"/>
    </source>
</evidence>
<dbReference type="EMBL" id="CAMXCT030001779">
    <property type="protein sequence ID" value="CAL4780250.1"/>
    <property type="molecule type" value="Genomic_DNA"/>
</dbReference>
<reference evidence="1" key="1">
    <citation type="submission" date="2022-10" db="EMBL/GenBank/DDBJ databases">
        <authorList>
            <person name="Chen Y."/>
            <person name="Dougan E. K."/>
            <person name="Chan C."/>
            <person name="Rhodes N."/>
            <person name="Thang M."/>
        </authorList>
    </citation>
    <scope>NUCLEOTIDE SEQUENCE</scope>
</reference>
<organism evidence="1">
    <name type="scientific">Cladocopium goreaui</name>
    <dbReference type="NCBI Taxonomy" id="2562237"/>
    <lineage>
        <taxon>Eukaryota</taxon>
        <taxon>Sar</taxon>
        <taxon>Alveolata</taxon>
        <taxon>Dinophyceae</taxon>
        <taxon>Suessiales</taxon>
        <taxon>Symbiodiniaceae</taxon>
        <taxon>Cladocopium</taxon>
    </lineage>
</organism>
<evidence type="ECO:0000313" key="3">
    <source>
        <dbReference type="Proteomes" id="UP001152797"/>
    </source>
</evidence>
<dbReference type="EMBL" id="CAMXCT010001779">
    <property type="protein sequence ID" value="CAI3992938.1"/>
    <property type="molecule type" value="Genomic_DNA"/>
</dbReference>
<keyword evidence="3" id="KW-1185">Reference proteome</keyword>
<reference evidence="2 3" key="2">
    <citation type="submission" date="2024-05" db="EMBL/GenBank/DDBJ databases">
        <authorList>
            <person name="Chen Y."/>
            <person name="Shah S."/>
            <person name="Dougan E. K."/>
            <person name="Thang M."/>
            <person name="Chan C."/>
        </authorList>
    </citation>
    <scope>NUCLEOTIDE SEQUENCE [LARGE SCALE GENOMIC DNA]</scope>
</reference>
<dbReference type="EMBL" id="CAMXCT020001779">
    <property type="protein sequence ID" value="CAL1146313.1"/>
    <property type="molecule type" value="Genomic_DNA"/>
</dbReference>
<name>A0A9P1CL70_9DINO</name>
<dbReference type="Proteomes" id="UP001152797">
    <property type="component" value="Unassembled WGS sequence"/>
</dbReference>
<sequence>MKLYKRLIGVRPEERVPDDLILTKIDLPSPTELLRVSRLRYLKTLFSAGKVVSWGLFNVDQGWCRLIEDDLTWMHQQLRNSSSLQDPKQHLAQWLDIIQYHPGFWKRLTTRAMKHAAGQRAKLCKVVQTHNELFELMRNHDFSVPTPLRRREPDMRLGTDGLIPPLQAEGPLDEARRRSDFSLVLEELYEDLALIILHSTELRRLEDSLRERITREPLSWTRCLATLCELYNNLEHDAQDLGDLPLADVLHVVRRLQLPDTWHFLIDESFVPVEHFTDLPQLEEACGDIQWNEQTFAIPRTWGKHRIVLHAFAGRRRPGDFQFYLDRMLATCEDGVFIHAVSMDIIYDTDLGDASSRTTQEVWYRGIDNSWVVGFIGGPPCETWSKARGVAIDHAANRSGPRVIRTAEALWGLDALGLKELAQISVGNDLLLFSIVCLYRLALRGGVGGLEHPAEPDSEDAASIWKLRILILLTHLPGVEVLRILQGHFGAPTPKPTQLLCLNLPSLPATLKQCAVCDQPPKRSAIGLQANGQWATAKLKEYPPSLCLAFARCFFTQLHSDTTPFSESVQADAFLASCQKLIVQQFSDFLGKDFAG</sequence>
<dbReference type="AlphaFoldDB" id="A0A9P1CL70"/>
<feature type="non-terminal residue" evidence="1">
    <location>
        <position position="1"/>
    </location>
</feature>